<evidence type="ECO:0000256" key="1">
    <source>
        <dbReference type="ARBA" id="ARBA00022614"/>
    </source>
</evidence>
<dbReference type="InterPro" id="IPR032675">
    <property type="entry name" value="LRR_dom_sf"/>
</dbReference>
<protein>
    <submittedName>
        <fullName evidence="4">Leucine-rich repeat domain-containing protein</fullName>
    </submittedName>
</protein>
<dbReference type="EMBL" id="JABAIL010000004">
    <property type="protein sequence ID" value="NLR92221.1"/>
    <property type="molecule type" value="Genomic_DNA"/>
</dbReference>
<dbReference type="Gene3D" id="3.80.10.10">
    <property type="entry name" value="Ribonuclease Inhibitor"/>
    <property type="match status" value="4"/>
</dbReference>
<gene>
    <name evidence="4" type="ORF">HGP29_13420</name>
</gene>
<feature type="signal peptide" evidence="3">
    <location>
        <begin position="1"/>
        <end position="21"/>
    </location>
</feature>
<dbReference type="Proteomes" id="UP000585050">
    <property type="component" value="Unassembled WGS sequence"/>
</dbReference>
<keyword evidence="2" id="KW-0677">Repeat</keyword>
<dbReference type="PROSITE" id="PS51450">
    <property type="entry name" value="LRR"/>
    <property type="match status" value="2"/>
</dbReference>
<reference evidence="4 5" key="1">
    <citation type="submission" date="2020-04" db="EMBL/GenBank/DDBJ databases">
        <title>Flammeovirga sp. SR4, a novel species isolated from seawater.</title>
        <authorList>
            <person name="Wang X."/>
        </authorList>
    </citation>
    <scope>NUCLEOTIDE SEQUENCE [LARGE SCALE GENOMIC DNA]</scope>
    <source>
        <strain evidence="4 5">SR4</strain>
    </source>
</reference>
<dbReference type="PANTHER" id="PTHR46652">
    <property type="entry name" value="LEUCINE-RICH REPEAT AND IQ DOMAIN-CONTAINING PROTEIN 1-RELATED"/>
    <property type="match status" value="1"/>
</dbReference>
<dbReference type="InterPro" id="IPR050836">
    <property type="entry name" value="SDS22/Internalin_LRR"/>
</dbReference>
<keyword evidence="3" id="KW-0732">Signal</keyword>
<proteinExistence type="predicted"/>
<evidence type="ECO:0000313" key="4">
    <source>
        <dbReference type="EMBL" id="NLR92221.1"/>
    </source>
</evidence>
<dbReference type="AlphaFoldDB" id="A0A7X8XWG1"/>
<dbReference type="Pfam" id="PF12799">
    <property type="entry name" value="LRR_4"/>
    <property type="match status" value="3"/>
</dbReference>
<evidence type="ECO:0000256" key="3">
    <source>
        <dbReference type="SAM" id="SignalP"/>
    </source>
</evidence>
<dbReference type="RefSeq" id="WP_168882941.1">
    <property type="nucleotide sequence ID" value="NZ_JABAIL010000004.1"/>
</dbReference>
<evidence type="ECO:0000313" key="5">
    <source>
        <dbReference type="Proteomes" id="UP000585050"/>
    </source>
</evidence>
<keyword evidence="1" id="KW-0433">Leucine-rich repeat</keyword>
<dbReference type="PANTHER" id="PTHR46652:SF3">
    <property type="entry name" value="LEUCINE-RICH REPEAT-CONTAINING PROTEIN 9"/>
    <property type="match status" value="1"/>
</dbReference>
<evidence type="ECO:0000256" key="2">
    <source>
        <dbReference type="ARBA" id="ARBA00022737"/>
    </source>
</evidence>
<comment type="caution">
    <text evidence="4">The sequence shown here is derived from an EMBL/GenBank/DDBJ whole genome shotgun (WGS) entry which is preliminary data.</text>
</comment>
<sequence length="861" mass="96667">MKRVYHIYLLLSILFSTSAMAQENEIPAEKLEEYKSQAKDLVMYFQGMLNDIAGDDYTNQEKGIIINETYLKVFESDKTQIEDDLDPNRQVVSNKDVQAYLKDIDFFFKQAEFEFIIENISHSVTTEGELYFTVELTRKLKAITVMNDTLDNSMERFVEINLNPDEQELKIASIYTTKLSQKEDMALWWNKLDDTWRDIAAHEVTLSNGLPLNEVLSIIDSVMITKNDSTLPLDESIYKHIEGFLQKKELDVSLNPEIMTLAPLGKLRNLEDLNISGTGVNDLSPIRTLTNLKTLRSEMTGINSLHPLIYCTNIEVLMINDTQVEDISVVENFEHLSELYIFNTNISDISALYGLEQLKVLWANDTQVEDISTLNTTKQLRSLDLSNTKITSIDALMGLTALEQLTIDDTQVAELTALSTTSALKTLSADNTGISDLSPLSKLENIERVYCDGTQINTSIAQNFMRSHPSTLVIYGSGQLKTWWEGLPVVWQKTLLATAGLSGTPEKEQLQQIANIKELDLHLTEGIQTLEPLSFLVNLEKLDASNTGITSIEVLKSCPNLSELNLKGTKVTDISVLENNKLLRKLNLRGTNVSDLSALENANKLSKIDISNTSVSSVTPLKKLSSLKLIEADNTQCDENAFIAFSKESAALVIFRTAKLQMWWDGLNADWKKVFGDQAKIKSDQPTKIELHKINLIQEIDLSNHKSIRNLSPLTMLFNLKELNIAFTRINDLSPISGIKSLEELSIDNTPVSDITPITGLTNLTALNISNTLVEKFTALGGLNKMQKLKVSGIVKVKNISYVTNMKGLTSFECYNTSVNNLKYLVGLPKLKSLKCYKTKLNQKKVDQFKSQMPNVTVDFY</sequence>
<feature type="chain" id="PRO_5030609210" evidence="3">
    <location>
        <begin position="22"/>
        <end position="861"/>
    </location>
</feature>
<organism evidence="4 5">
    <name type="scientific">Flammeovirga agarivorans</name>
    <dbReference type="NCBI Taxonomy" id="2726742"/>
    <lineage>
        <taxon>Bacteria</taxon>
        <taxon>Pseudomonadati</taxon>
        <taxon>Bacteroidota</taxon>
        <taxon>Cytophagia</taxon>
        <taxon>Cytophagales</taxon>
        <taxon>Flammeovirgaceae</taxon>
        <taxon>Flammeovirga</taxon>
    </lineage>
</organism>
<accession>A0A7X8XWG1</accession>
<name>A0A7X8XWG1_9BACT</name>
<keyword evidence="5" id="KW-1185">Reference proteome</keyword>
<dbReference type="InterPro" id="IPR001611">
    <property type="entry name" value="Leu-rich_rpt"/>
</dbReference>
<dbReference type="SUPFAM" id="SSF52058">
    <property type="entry name" value="L domain-like"/>
    <property type="match status" value="3"/>
</dbReference>
<dbReference type="InterPro" id="IPR025875">
    <property type="entry name" value="Leu-rich_rpt_4"/>
</dbReference>